<accession>A0A0K2SQM3</accession>
<sequence length="338" mass="36791">MSQPQASPGVPRQPGWRLGLLAPAVALVGQLVPPLLLFLPVPLAVLTDLRGWRAGVAWSLAAAGAVAVLHGWMGLEAGTRETLPLLLSGALLVLLVAGMGLVGGHAYRRDWHPALCHLAPAVFALGVLAIVWVAAWVAWGVDVVRLAVESWRSVMEESFLRSLEAGGASASQLEAWRANLEQMAQGVFLLFPAGLAVTTGFWSVVAQWLAGRWLLGLGRPLRPVKPFGRWRFPWMLAWGYIAGQLLLVAVRAQRLTGSEATLLALGLNLVFFFTHLFFVEGLAVVWFYLEKWGVGKGGRWLVSILLLTPFLPLVEPVAWLGMLDAWLDFRKLQREGGP</sequence>
<feature type="transmembrane region" description="Helical" evidence="1">
    <location>
        <begin position="230"/>
        <end position="250"/>
    </location>
</feature>
<dbReference type="Proteomes" id="UP000065807">
    <property type="component" value="Chromosome"/>
</dbReference>
<dbReference type="AlphaFoldDB" id="A0A0K2SQM3"/>
<keyword evidence="1" id="KW-0472">Membrane</keyword>
<name>A0A0K2SQM3_LIMPI</name>
<reference evidence="3" key="1">
    <citation type="submission" date="2015-07" db="EMBL/GenBank/DDBJ databases">
        <title>Complete genome sequence and phylogenetic analysis of Limnochorda pilosa.</title>
        <authorList>
            <person name="Watanabe M."/>
            <person name="Kojima H."/>
            <person name="Fukui M."/>
        </authorList>
    </citation>
    <scope>NUCLEOTIDE SEQUENCE [LARGE SCALE GENOMIC DNA]</scope>
    <source>
        <strain evidence="3">HC45</strain>
    </source>
</reference>
<dbReference type="RefSeq" id="WP_068141143.1">
    <property type="nucleotide sequence ID" value="NZ_AP014924.1"/>
</dbReference>
<feature type="transmembrane region" description="Helical" evidence="1">
    <location>
        <begin position="85"/>
        <end position="106"/>
    </location>
</feature>
<feature type="transmembrane region" description="Helical" evidence="1">
    <location>
        <begin position="300"/>
        <end position="323"/>
    </location>
</feature>
<proteinExistence type="predicted"/>
<feature type="transmembrane region" description="Helical" evidence="1">
    <location>
        <begin position="262"/>
        <end position="288"/>
    </location>
</feature>
<dbReference type="InterPro" id="IPR018710">
    <property type="entry name" value="DUF2232"/>
</dbReference>
<dbReference type="PANTHER" id="PTHR41324:SF1">
    <property type="entry name" value="DUF2232 DOMAIN-CONTAINING PROTEIN"/>
    <property type="match status" value="1"/>
</dbReference>
<feature type="transmembrane region" description="Helical" evidence="1">
    <location>
        <begin position="118"/>
        <end position="139"/>
    </location>
</feature>
<evidence type="ECO:0000313" key="3">
    <source>
        <dbReference type="Proteomes" id="UP000065807"/>
    </source>
</evidence>
<keyword evidence="1" id="KW-1133">Transmembrane helix</keyword>
<organism evidence="2 3">
    <name type="scientific">Limnochorda pilosa</name>
    <dbReference type="NCBI Taxonomy" id="1555112"/>
    <lineage>
        <taxon>Bacteria</taxon>
        <taxon>Bacillati</taxon>
        <taxon>Bacillota</taxon>
        <taxon>Limnochordia</taxon>
        <taxon>Limnochordales</taxon>
        <taxon>Limnochordaceae</taxon>
        <taxon>Limnochorda</taxon>
    </lineage>
</organism>
<reference evidence="3" key="2">
    <citation type="journal article" date="2016" name="Int. J. Syst. Evol. Microbiol.">
        <title>Complete genome sequence and cell structure of Limnochorda pilosa, a Gram-negative spore-former within the phylum Firmicutes.</title>
        <authorList>
            <person name="Watanabe M."/>
            <person name="Kojima H."/>
            <person name="Fukui M."/>
        </authorList>
    </citation>
    <scope>NUCLEOTIDE SEQUENCE [LARGE SCALE GENOMIC DNA]</scope>
    <source>
        <strain evidence="3">HC45</strain>
    </source>
</reference>
<dbReference type="Pfam" id="PF09991">
    <property type="entry name" value="DUF2232"/>
    <property type="match status" value="1"/>
</dbReference>
<dbReference type="OrthoDB" id="1726902at2"/>
<gene>
    <name evidence="2" type="ORF">LIP_3625</name>
</gene>
<keyword evidence="1" id="KW-0812">Transmembrane</keyword>
<feature type="transmembrane region" description="Helical" evidence="1">
    <location>
        <begin position="20"/>
        <end position="43"/>
    </location>
</feature>
<dbReference type="PANTHER" id="PTHR41324">
    <property type="entry name" value="MEMBRANE PROTEIN-RELATED"/>
    <property type="match status" value="1"/>
</dbReference>
<evidence type="ECO:0008006" key="4">
    <source>
        <dbReference type="Google" id="ProtNLM"/>
    </source>
</evidence>
<dbReference type="EMBL" id="AP014924">
    <property type="protein sequence ID" value="BAS29433.1"/>
    <property type="molecule type" value="Genomic_DNA"/>
</dbReference>
<dbReference type="STRING" id="1555112.LIP_3625"/>
<evidence type="ECO:0000256" key="1">
    <source>
        <dbReference type="SAM" id="Phobius"/>
    </source>
</evidence>
<protein>
    <recommendedName>
        <fullName evidence="4">DUF2232 domain-containing protein</fullName>
    </recommendedName>
</protein>
<keyword evidence="3" id="KW-1185">Reference proteome</keyword>
<evidence type="ECO:0000313" key="2">
    <source>
        <dbReference type="EMBL" id="BAS29433.1"/>
    </source>
</evidence>
<dbReference type="KEGG" id="lpil:LIP_3625"/>
<feature type="transmembrane region" description="Helical" evidence="1">
    <location>
        <begin position="188"/>
        <end position="210"/>
    </location>
</feature>
<feature type="transmembrane region" description="Helical" evidence="1">
    <location>
        <begin position="55"/>
        <end position="73"/>
    </location>
</feature>